<evidence type="ECO:0000256" key="3">
    <source>
        <dbReference type="ARBA" id="ARBA00022500"/>
    </source>
</evidence>
<dbReference type="SMART" id="SM00283">
    <property type="entry name" value="MA"/>
    <property type="match status" value="1"/>
</dbReference>
<evidence type="ECO:0000256" key="6">
    <source>
        <dbReference type="ARBA" id="ARBA00023136"/>
    </source>
</evidence>
<keyword evidence="5 11" id="KW-1133">Transmembrane helix</keyword>
<keyword evidence="15" id="KW-1185">Reference proteome</keyword>
<dbReference type="CDD" id="cd12914">
    <property type="entry name" value="PDC1_DGC_like"/>
    <property type="match status" value="1"/>
</dbReference>
<dbReference type="PANTHER" id="PTHR32089:SF112">
    <property type="entry name" value="LYSOZYME-LIKE PROTEIN-RELATED"/>
    <property type="match status" value="1"/>
</dbReference>
<comment type="subcellular location">
    <subcellularLocation>
        <location evidence="1">Cell membrane</location>
        <topology evidence="1">Multi-pass membrane protein</topology>
    </subcellularLocation>
</comment>
<dbReference type="InterPro" id="IPR029151">
    <property type="entry name" value="Sensor-like_sf"/>
</dbReference>
<dbReference type="Gene3D" id="3.30.450.20">
    <property type="entry name" value="PAS domain"/>
    <property type="match status" value="1"/>
</dbReference>
<dbReference type="Proteomes" id="UP001565220">
    <property type="component" value="Unassembled WGS sequence"/>
</dbReference>
<dbReference type="RefSeq" id="WP_369868365.1">
    <property type="nucleotide sequence ID" value="NZ_JBGFFE010000001.1"/>
</dbReference>
<dbReference type="Gene3D" id="1.10.287.950">
    <property type="entry name" value="Methyl-accepting chemotaxis protein"/>
    <property type="match status" value="1"/>
</dbReference>
<comment type="similarity">
    <text evidence="8">Belongs to the methyl-accepting chemotaxis (MCP) protein family.</text>
</comment>
<feature type="region of interest" description="Disordered" evidence="10">
    <location>
        <begin position="628"/>
        <end position="652"/>
    </location>
</feature>
<feature type="transmembrane region" description="Helical" evidence="11">
    <location>
        <begin position="293"/>
        <end position="313"/>
    </location>
</feature>
<dbReference type="Gene3D" id="6.10.340.10">
    <property type="match status" value="1"/>
</dbReference>
<evidence type="ECO:0000256" key="4">
    <source>
        <dbReference type="ARBA" id="ARBA00022692"/>
    </source>
</evidence>
<accession>A0ABV4DUQ4</accession>
<evidence type="ECO:0000256" key="7">
    <source>
        <dbReference type="ARBA" id="ARBA00023224"/>
    </source>
</evidence>
<evidence type="ECO:0000256" key="9">
    <source>
        <dbReference type="PROSITE-ProRule" id="PRU00284"/>
    </source>
</evidence>
<evidence type="ECO:0000256" key="10">
    <source>
        <dbReference type="SAM" id="MobiDB-lite"/>
    </source>
</evidence>
<reference evidence="14 15" key="1">
    <citation type="submission" date="2024-08" db="EMBL/GenBank/DDBJ databases">
        <title>Clostridium lapicellarii sp. nov., and Clostridium renhuaiense sp. nov., two species isolated from the mud in a fermentation cellar used for producing sauce-flavour Chinese liquors.</title>
        <authorList>
            <person name="Yang F."/>
            <person name="Wang H."/>
            <person name="Chen L.Q."/>
            <person name="Zhou N."/>
            <person name="Lu J.J."/>
            <person name="Pu X.X."/>
            <person name="Wan B."/>
            <person name="Wang L."/>
            <person name="Liu S.J."/>
        </authorList>
    </citation>
    <scope>NUCLEOTIDE SEQUENCE [LARGE SCALE GENOMIC DNA]</scope>
    <source>
        <strain evidence="14 15">MT-113</strain>
    </source>
</reference>
<evidence type="ECO:0000313" key="15">
    <source>
        <dbReference type="Proteomes" id="UP001565220"/>
    </source>
</evidence>
<keyword evidence="3" id="KW-0145">Chemotaxis</keyword>
<keyword evidence="2" id="KW-1003">Cell membrane</keyword>
<feature type="transmembrane region" description="Helical" evidence="11">
    <location>
        <begin position="6"/>
        <end position="29"/>
    </location>
</feature>
<keyword evidence="7 9" id="KW-0807">Transducer</keyword>
<evidence type="ECO:0000313" key="14">
    <source>
        <dbReference type="EMBL" id="MEY8762392.1"/>
    </source>
</evidence>
<evidence type="ECO:0000256" key="8">
    <source>
        <dbReference type="ARBA" id="ARBA00029447"/>
    </source>
</evidence>
<evidence type="ECO:0000259" key="12">
    <source>
        <dbReference type="PROSITE" id="PS50111"/>
    </source>
</evidence>
<dbReference type="SUPFAM" id="SSF58104">
    <property type="entry name" value="Methyl-accepting chemotaxis protein (MCP) signaling domain"/>
    <property type="match status" value="1"/>
</dbReference>
<keyword evidence="6 11" id="KW-0472">Membrane</keyword>
<dbReference type="InterPro" id="IPR003660">
    <property type="entry name" value="HAMP_dom"/>
</dbReference>
<dbReference type="InterPro" id="IPR004089">
    <property type="entry name" value="MCPsignal_dom"/>
</dbReference>
<dbReference type="InterPro" id="IPR033479">
    <property type="entry name" value="dCache_1"/>
</dbReference>
<comment type="caution">
    <text evidence="14">The sequence shown here is derived from an EMBL/GenBank/DDBJ whole genome shotgun (WGS) entry which is preliminary data.</text>
</comment>
<evidence type="ECO:0000256" key="5">
    <source>
        <dbReference type="ARBA" id="ARBA00022989"/>
    </source>
</evidence>
<dbReference type="CDD" id="cd12912">
    <property type="entry name" value="PDC2_MCP_like"/>
    <property type="match status" value="1"/>
</dbReference>
<dbReference type="Pfam" id="PF00015">
    <property type="entry name" value="MCPsignal"/>
    <property type="match status" value="1"/>
</dbReference>
<feature type="domain" description="HAMP" evidence="13">
    <location>
        <begin position="317"/>
        <end position="369"/>
    </location>
</feature>
<evidence type="ECO:0000256" key="11">
    <source>
        <dbReference type="SAM" id="Phobius"/>
    </source>
</evidence>
<dbReference type="SMART" id="SM00304">
    <property type="entry name" value="HAMP"/>
    <property type="match status" value="1"/>
</dbReference>
<dbReference type="Pfam" id="PF00672">
    <property type="entry name" value="HAMP"/>
    <property type="match status" value="1"/>
</dbReference>
<name>A0ABV4DUQ4_9CLOT</name>
<organism evidence="14 15">
    <name type="scientific">Clostridium lapidicellarium</name>
    <dbReference type="NCBI Taxonomy" id="3240931"/>
    <lineage>
        <taxon>Bacteria</taxon>
        <taxon>Bacillati</taxon>
        <taxon>Bacillota</taxon>
        <taxon>Clostridia</taxon>
        <taxon>Eubacteriales</taxon>
        <taxon>Clostridiaceae</taxon>
        <taxon>Clostridium</taxon>
    </lineage>
</organism>
<feature type="domain" description="Methyl-accepting transducer" evidence="12">
    <location>
        <begin position="388"/>
        <end position="652"/>
    </location>
</feature>
<dbReference type="CDD" id="cd06225">
    <property type="entry name" value="HAMP"/>
    <property type="match status" value="1"/>
</dbReference>
<sequence length="675" mass="73175">MEIKKKMPLFVLFIVAVPIIVISLTVYFVNSRAMLKSSKNNMSLSTSLVSNHVNDIVENEKNEAYMLSQQKEIVDAAKTRQQEGRDEFFKNYGTGESPADLVLKKKFQRLKDHQHLSLVDSSAMIICDSDPDNVKVDLSSRKYFKEAISGRECVGDVMKSKIKGKSVIVFAAPVKDENGKVIGVIANTVYTDFFTKSLSKIKFGSTGYAYMVDSRGMMLSHPDKDKILKPVQNNVIKSVADRVKDGQNVESSVGTYKYNGSKKLSGYIVIPGVKWILAASQNMSEVNKDTRNILFINSAIGLVIALLAIFIGLKFSSNITAPLGKLLVSMDTAAEGDVTVRSDISGDDEIGKLSSGFNKMIENLSGIIDNVKSNSGSVEEQSVNLSSVSNEIASSSQNVADTIQEVAKGSESQAEDLDKINSIVNNFALEIENIVKSIQEMYKSIGNINEMSMDSNDKMKILKDSINGVSTSFKDFMNKINNLNEGIKQIDSIVDVIDNITDQTNLLALNASIEAARVGEKGKGFVVVASEIGELAEKSKESAGNIAHLIEKIYDDTKLMVKSAGDVNIELKQQIDAVGDSIEAFMGISKAVGTVDSEARLISSSASKIDDKKNQIVGRIESASSTAQQVSASAEEVSATSEEVSASTEEISSSVDKLSSTAKVMTDSVKKFTVK</sequence>
<protein>
    <submittedName>
        <fullName evidence="14">Methyl-accepting chemotaxis protein</fullName>
    </submittedName>
</protein>
<dbReference type="Pfam" id="PF02743">
    <property type="entry name" value="dCache_1"/>
    <property type="match status" value="1"/>
</dbReference>
<evidence type="ECO:0000259" key="13">
    <source>
        <dbReference type="PROSITE" id="PS50885"/>
    </source>
</evidence>
<gene>
    <name evidence="14" type="ORF">AB8S09_01835</name>
</gene>
<dbReference type="EMBL" id="JBGFFE010000001">
    <property type="protein sequence ID" value="MEY8762392.1"/>
    <property type="molecule type" value="Genomic_DNA"/>
</dbReference>
<proteinExistence type="inferred from homology"/>
<evidence type="ECO:0000256" key="2">
    <source>
        <dbReference type="ARBA" id="ARBA00022475"/>
    </source>
</evidence>
<dbReference type="SUPFAM" id="SSF103190">
    <property type="entry name" value="Sensory domain-like"/>
    <property type="match status" value="1"/>
</dbReference>
<dbReference type="PROSITE" id="PS50111">
    <property type="entry name" value="CHEMOTAXIS_TRANSDUC_2"/>
    <property type="match status" value="1"/>
</dbReference>
<evidence type="ECO:0000256" key="1">
    <source>
        <dbReference type="ARBA" id="ARBA00004651"/>
    </source>
</evidence>
<dbReference type="PROSITE" id="PS50885">
    <property type="entry name" value="HAMP"/>
    <property type="match status" value="1"/>
</dbReference>
<keyword evidence="4 11" id="KW-0812">Transmembrane</keyword>
<dbReference type="PANTHER" id="PTHR32089">
    <property type="entry name" value="METHYL-ACCEPTING CHEMOTAXIS PROTEIN MCPB"/>
    <property type="match status" value="1"/>
</dbReference>